<accession>A0AAD7NBW9</accession>
<dbReference type="InterPro" id="IPR044066">
    <property type="entry name" value="TRIAD_supradom"/>
</dbReference>
<dbReference type="AlphaFoldDB" id="A0AAD7NBW9"/>
<dbReference type="Proteomes" id="UP001215280">
    <property type="component" value="Unassembled WGS sequence"/>
</dbReference>
<keyword evidence="6" id="KW-0863">Zinc-finger</keyword>
<dbReference type="GO" id="GO:0061630">
    <property type="term" value="F:ubiquitin protein ligase activity"/>
    <property type="evidence" value="ECO:0007669"/>
    <property type="project" value="UniProtKB-EC"/>
</dbReference>
<evidence type="ECO:0000256" key="8">
    <source>
        <dbReference type="ARBA" id="ARBA00022833"/>
    </source>
</evidence>
<dbReference type="PANTHER" id="PTHR11685">
    <property type="entry name" value="RBR FAMILY RING FINGER AND IBR DOMAIN-CONTAINING"/>
    <property type="match status" value="1"/>
</dbReference>
<organism evidence="10 11">
    <name type="scientific">Mycena maculata</name>
    <dbReference type="NCBI Taxonomy" id="230809"/>
    <lineage>
        <taxon>Eukaryota</taxon>
        <taxon>Fungi</taxon>
        <taxon>Dikarya</taxon>
        <taxon>Basidiomycota</taxon>
        <taxon>Agaricomycotina</taxon>
        <taxon>Agaricomycetes</taxon>
        <taxon>Agaricomycetidae</taxon>
        <taxon>Agaricales</taxon>
        <taxon>Marasmiineae</taxon>
        <taxon>Mycenaceae</taxon>
        <taxon>Mycena</taxon>
    </lineage>
</organism>
<keyword evidence="8" id="KW-0862">Zinc</keyword>
<gene>
    <name evidence="10" type="ORF">DFH07DRAFT_743267</name>
</gene>
<comment type="catalytic activity">
    <reaction evidence="1">
        <text>[E2 ubiquitin-conjugating enzyme]-S-ubiquitinyl-L-cysteine + [acceptor protein]-L-lysine = [E2 ubiquitin-conjugating enzyme]-L-cysteine + [acceptor protein]-N(6)-ubiquitinyl-L-lysine.</text>
        <dbReference type="EC" id="2.3.2.31"/>
    </reaction>
</comment>
<evidence type="ECO:0000256" key="5">
    <source>
        <dbReference type="ARBA" id="ARBA00022737"/>
    </source>
</evidence>
<dbReference type="GO" id="GO:0008270">
    <property type="term" value="F:zinc ion binding"/>
    <property type="evidence" value="ECO:0007669"/>
    <property type="project" value="UniProtKB-KW"/>
</dbReference>
<evidence type="ECO:0000313" key="11">
    <source>
        <dbReference type="Proteomes" id="UP001215280"/>
    </source>
</evidence>
<dbReference type="GO" id="GO:0016567">
    <property type="term" value="P:protein ubiquitination"/>
    <property type="evidence" value="ECO:0007669"/>
    <property type="project" value="InterPro"/>
</dbReference>
<dbReference type="Pfam" id="PF01485">
    <property type="entry name" value="IBR"/>
    <property type="match status" value="2"/>
</dbReference>
<dbReference type="CDD" id="cd22584">
    <property type="entry name" value="Rcat_RBR_unk"/>
    <property type="match status" value="1"/>
</dbReference>
<protein>
    <recommendedName>
        <fullName evidence="2">RBR-type E3 ubiquitin transferase</fullName>
        <ecNumber evidence="2">2.3.2.31</ecNumber>
    </recommendedName>
</protein>
<dbReference type="Gene3D" id="1.20.120.1750">
    <property type="match status" value="1"/>
</dbReference>
<evidence type="ECO:0000256" key="3">
    <source>
        <dbReference type="ARBA" id="ARBA00022679"/>
    </source>
</evidence>
<evidence type="ECO:0000256" key="6">
    <source>
        <dbReference type="ARBA" id="ARBA00022771"/>
    </source>
</evidence>
<keyword evidence="7" id="KW-0833">Ubl conjugation pathway</keyword>
<dbReference type="InterPro" id="IPR031127">
    <property type="entry name" value="E3_UB_ligase_RBR"/>
</dbReference>
<evidence type="ECO:0000256" key="4">
    <source>
        <dbReference type="ARBA" id="ARBA00022723"/>
    </source>
</evidence>
<evidence type="ECO:0000259" key="9">
    <source>
        <dbReference type="PROSITE" id="PS51873"/>
    </source>
</evidence>
<feature type="domain" description="RING-type" evidence="9">
    <location>
        <begin position="186"/>
        <end position="426"/>
    </location>
</feature>
<dbReference type="PROSITE" id="PS51873">
    <property type="entry name" value="TRIAD"/>
    <property type="match status" value="1"/>
</dbReference>
<dbReference type="CDD" id="cd22582">
    <property type="entry name" value="BRcat_RBR_unk"/>
    <property type="match status" value="1"/>
</dbReference>
<evidence type="ECO:0000256" key="2">
    <source>
        <dbReference type="ARBA" id="ARBA00012251"/>
    </source>
</evidence>
<evidence type="ECO:0000256" key="7">
    <source>
        <dbReference type="ARBA" id="ARBA00022786"/>
    </source>
</evidence>
<reference evidence="10" key="1">
    <citation type="submission" date="2023-03" db="EMBL/GenBank/DDBJ databases">
        <title>Massive genome expansion in bonnet fungi (Mycena s.s.) driven by repeated elements and novel gene families across ecological guilds.</title>
        <authorList>
            <consortium name="Lawrence Berkeley National Laboratory"/>
            <person name="Harder C.B."/>
            <person name="Miyauchi S."/>
            <person name="Viragh M."/>
            <person name="Kuo A."/>
            <person name="Thoen E."/>
            <person name="Andreopoulos B."/>
            <person name="Lu D."/>
            <person name="Skrede I."/>
            <person name="Drula E."/>
            <person name="Henrissat B."/>
            <person name="Morin E."/>
            <person name="Kohler A."/>
            <person name="Barry K."/>
            <person name="LaButti K."/>
            <person name="Morin E."/>
            <person name="Salamov A."/>
            <person name="Lipzen A."/>
            <person name="Mereny Z."/>
            <person name="Hegedus B."/>
            <person name="Baldrian P."/>
            <person name="Stursova M."/>
            <person name="Weitz H."/>
            <person name="Taylor A."/>
            <person name="Grigoriev I.V."/>
            <person name="Nagy L.G."/>
            <person name="Martin F."/>
            <person name="Kauserud H."/>
        </authorList>
    </citation>
    <scope>NUCLEOTIDE SEQUENCE</scope>
    <source>
        <strain evidence="10">CBHHK188m</strain>
    </source>
</reference>
<dbReference type="SMART" id="SM00647">
    <property type="entry name" value="IBR"/>
    <property type="match status" value="2"/>
</dbReference>
<proteinExistence type="predicted"/>
<keyword evidence="5" id="KW-0677">Repeat</keyword>
<dbReference type="EC" id="2.3.2.31" evidence="2"/>
<sequence length="562" mass="63151">MAFCEDDMLSELLIAQLLEEDLRLLGSAKEAERLQFDQVIAASALAKGRIPKFSGSVGVPVAKDDEDIALEIYAQDARLSSDSAYAQRIQSSGLADMQYAQKVAAAEKKLMLDAEFAMRLQAIDDEGRDTDQVKDVESLLEQDEIDKIMAAELNEKGKGKFQIKSRADTPIKLEEFEQNKGVLTNPYATCGICMDAFQPTYSPYAASISANSSSRIQFGLRLSCPQQHAYCVGCLTSYIESKLDPEGKGGNSGVIASFPVRCPECPVTDYIDGISDDISERILGTEKMVLWDHQKLLNSIPHMYCPNPKCSAIVQTPEGTQDPQALCSSCQLLLCVPCRVAWHHDISCEQYQALPPDERSPEDRLLLELAKAKDWRRCPNCSSLVELISGCNHMTCRCGTHFCFKCGSLATTKGTCKRDPPCELWDEEMLLEERERERARSLISTPPDHPAPPYNPAPPPYRPAEVRIPALRPGPLDWMDDSNVVCSRHWFTTDMIRNLVCGYCNVRLNSLADLRFHLLHVRRHVVYSCCGRFFRKVEDYERHADTYAARFHGEHVHQMRRD</sequence>
<evidence type="ECO:0000256" key="1">
    <source>
        <dbReference type="ARBA" id="ARBA00001798"/>
    </source>
</evidence>
<keyword evidence="4" id="KW-0479">Metal-binding</keyword>
<dbReference type="EMBL" id="JARJLG010000064">
    <property type="protein sequence ID" value="KAJ7755328.1"/>
    <property type="molecule type" value="Genomic_DNA"/>
</dbReference>
<comment type="caution">
    <text evidence="10">The sequence shown here is derived from an EMBL/GenBank/DDBJ whole genome shotgun (WGS) entry which is preliminary data.</text>
</comment>
<name>A0AAD7NBW9_9AGAR</name>
<dbReference type="SUPFAM" id="SSF57850">
    <property type="entry name" value="RING/U-box"/>
    <property type="match status" value="3"/>
</dbReference>
<dbReference type="InterPro" id="IPR002867">
    <property type="entry name" value="IBR_dom"/>
</dbReference>
<keyword evidence="11" id="KW-1185">Reference proteome</keyword>
<evidence type="ECO:0000313" key="10">
    <source>
        <dbReference type="EMBL" id="KAJ7755328.1"/>
    </source>
</evidence>
<keyword evidence="3" id="KW-0808">Transferase</keyword>